<organism evidence="1 2">
    <name type="scientific">Imbroritus primus</name>
    <dbReference type="NCBI Taxonomy" id="3058603"/>
    <lineage>
        <taxon>Bacteria</taxon>
        <taxon>Pseudomonadati</taxon>
        <taxon>Pseudomonadota</taxon>
        <taxon>Betaproteobacteria</taxon>
        <taxon>Burkholderiales</taxon>
        <taxon>Burkholderiaceae</taxon>
        <taxon>Imbroritus</taxon>
    </lineage>
</organism>
<comment type="caution">
    <text evidence="1">The sequence shown here is derived from an EMBL/GenBank/DDBJ whole genome shotgun (WGS) entry which is preliminary data.</text>
</comment>
<evidence type="ECO:0000313" key="1">
    <source>
        <dbReference type="EMBL" id="TMS57288.1"/>
    </source>
</evidence>
<sequence>MDSASAAAGAPASPAERAQEEAIDWMVLLRSGDVSADEHADFEQWLAANAEHRTAWAHVSGRLDDTFQPLRSNEAQAGAAHHALLQPGAKRPPARRRGRTGLLAITTLLCSAWLAEQYTPLLELTADLHTATGEERVFALPDGSTVTLGARSAADIVFDGHERRVRLRAGELIATVAPDTAHPFVVETHEGQVRVRGTGVVVRQEAQRSFAQALDEDATVTTRQGERAILHQGEAIYFEQLHVAQPRPRPAEPKRPSSPLPVKNFS</sequence>
<name>A0ACD3SMA7_9BURK</name>
<proteinExistence type="predicted"/>
<keyword evidence="2" id="KW-1185">Reference proteome</keyword>
<accession>A0ACD3SMA7</accession>
<gene>
    <name evidence="1" type="ORF">MW7_015215</name>
</gene>
<evidence type="ECO:0000313" key="2">
    <source>
        <dbReference type="Proteomes" id="UP000004277"/>
    </source>
</evidence>
<reference evidence="1" key="1">
    <citation type="submission" date="2019-05" db="EMBL/GenBank/DDBJ databases">
        <title>Revised genome assembly of Burkholderiaceae (previously Ralstonia) sp. PBA.</title>
        <authorList>
            <person name="Gan H.M."/>
        </authorList>
    </citation>
    <scope>NUCLEOTIDE SEQUENCE</scope>
    <source>
        <strain evidence="1">PBA</strain>
    </source>
</reference>
<dbReference type="EMBL" id="AKCV02000025">
    <property type="protein sequence ID" value="TMS57288.1"/>
    <property type="molecule type" value="Genomic_DNA"/>
</dbReference>
<protein>
    <submittedName>
        <fullName evidence="1">DUF4880 domain-containing protein</fullName>
    </submittedName>
</protein>
<dbReference type="Proteomes" id="UP000004277">
    <property type="component" value="Unassembled WGS sequence"/>
</dbReference>